<dbReference type="PANTHER" id="PTHR22977:SF5">
    <property type="entry name" value="COX ASSEMBLY MITOCHONDRIAL PROTEIN HOMOLOG"/>
    <property type="match status" value="1"/>
</dbReference>
<dbReference type="Pfam" id="PF08583">
    <property type="entry name" value="Cmc1"/>
    <property type="match status" value="1"/>
</dbReference>
<evidence type="ECO:0000256" key="1">
    <source>
        <dbReference type="ARBA" id="ARBA00007347"/>
    </source>
</evidence>
<comment type="subcellular location">
    <subcellularLocation>
        <location evidence="3">Mitochondrion</location>
    </subcellularLocation>
</comment>
<keyword evidence="5" id="KW-1185">Reference proteome</keyword>
<dbReference type="PROSITE" id="PS51808">
    <property type="entry name" value="CHCH"/>
    <property type="match status" value="1"/>
</dbReference>
<dbReference type="Proteomes" id="UP001227230">
    <property type="component" value="Chromosome 14"/>
</dbReference>
<evidence type="ECO:0000313" key="4">
    <source>
        <dbReference type="EMBL" id="WKA03833.1"/>
    </source>
</evidence>
<proteinExistence type="inferred from homology"/>
<comment type="similarity">
    <text evidence="1 3">Belongs to the CMC family.</text>
</comment>
<protein>
    <recommendedName>
        <fullName evidence="3">COX assembly mitochondrial protein</fullName>
    </recommendedName>
</protein>
<evidence type="ECO:0000256" key="2">
    <source>
        <dbReference type="ARBA" id="ARBA00023157"/>
    </source>
</evidence>
<dbReference type="PANTHER" id="PTHR22977">
    <property type="entry name" value="COX ASSEMBLY MITOCHONDRIAL PROTEIN"/>
    <property type="match status" value="1"/>
</dbReference>
<keyword evidence="3" id="KW-0496">Mitochondrion</keyword>
<gene>
    <name evidence="4" type="ORF">VitviT2T_021918</name>
</gene>
<name>A0ABY9D8F0_VITVI</name>
<reference evidence="4 5" key="1">
    <citation type="journal article" date="2023" name="Hortic Res">
        <title>The complete reference genome for grapevine (Vitis vinifera L.) genetics and breeding.</title>
        <authorList>
            <person name="Shi X."/>
            <person name="Cao S."/>
            <person name="Wang X."/>
            <person name="Huang S."/>
            <person name="Wang Y."/>
            <person name="Liu Z."/>
            <person name="Liu W."/>
            <person name="Leng X."/>
            <person name="Peng Y."/>
            <person name="Wang N."/>
            <person name="Wang Y."/>
            <person name="Ma Z."/>
            <person name="Xu X."/>
            <person name="Zhang F."/>
            <person name="Xue H."/>
            <person name="Zhong H."/>
            <person name="Wang Y."/>
            <person name="Zhang K."/>
            <person name="Velt A."/>
            <person name="Avia K."/>
            <person name="Holtgrawe D."/>
            <person name="Grimplet J."/>
            <person name="Matus J.T."/>
            <person name="Ware D."/>
            <person name="Wu X."/>
            <person name="Wang H."/>
            <person name="Liu C."/>
            <person name="Fang Y."/>
            <person name="Rustenholz C."/>
            <person name="Cheng Z."/>
            <person name="Xiao H."/>
            <person name="Zhou Y."/>
        </authorList>
    </citation>
    <scope>NUCLEOTIDE SEQUENCE [LARGE SCALE GENOMIC DNA]</scope>
    <source>
        <strain evidence="5">cv. Pinot noir / PN40024</strain>
        <tissue evidence="4">Leaf</tissue>
    </source>
</reference>
<evidence type="ECO:0000313" key="5">
    <source>
        <dbReference type="Proteomes" id="UP001227230"/>
    </source>
</evidence>
<keyword evidence="2" id="KW-1015">Disulfide bond</keyword>
<accession>A0ABY9D8F0</accession>
<dbReference type="InterPro" id="IPR013892">
    <property type="entry name" value="Cyt_c_biogenesis_Cmc1-like"/>
</dbReference>
<sequence length="88" mass="10692">MGYIQGAGEIQKEKEVEKALRKKMEKTAEEKCRQYLSKFTQCVDEKRFFRTMRCRKQSKEHEKCLHQYNNDTVFEKMKKEYMGQEQGK</sequence>
<organism evidence="4 5">
    <name type="scientific">Vitis vinifera</name>
    <name type="common">Grape</name>
    <dbReference type="NCBI Taxonomy" id="29760"/>
    <lineage>
        <taxon>Eukaryota</taxon>
        <taxon>Viridiplantae</taxon>
        <taxon>Streptophyta</taxon>
        <taxon>Embryophyta</taxon>
        <taxon>Tracheophyta</taxon>
        <taxon>Spermatophyta</taxon>
        <taxon>Magnoliopsida</taxon>
        <taxon>eudicotyledons</taxon>
        <taxon>Gunneridae</taxon>
        <taxon>Pentapetalae</taxon>
        <taxon>rosids</taxon>
        <taxon>Vitales</taxon>
        <taxon>Vitaceae</taxon>
        <taxon>Viteae</taxon>
        <taxon>Vitis</taxon>
    </lineage>
</organism>
<evidence type="ECO:0000256" key="3">
    <source>
        <dbReference type="RuleBase" id="RU364104"/>
    </source>
</evidence>
<dbReference type="EMBL" id="CP126661">
    <property type="protein sequence ID" value="WKA03833.1"/>
    <property type="molecule type" value="Genomic_DNA"/>
</dbReference>